<dbReference type="PANTHER" id="PTHR36455:SF1">
    <property type="entry name" value="BLR8292 PROTEIN"/>
    <property type="match status" value="1"/>
</dbReference>
<proteinExistence type="predicted"/>
<gene>
    <name evidence="1" type="ORF">Acaty_c0222</name>
    <name evidence="2" type="ORF">Acaty_c1616</name>
</gene>
<dbReference type="AlphaFoldDB" id="A0A059ZRD1"/>
<dbReference type="NCBIfam" id="NF033819">
    <property type="entry name" value="IS66_TnpB"/>
    <property type="match status" value="1"/>
</dbReference>
<dbReference type="EMBL" id="CP005986">
    <property type="protein sequence ID" value="AIA54113.1"/>
    <property type="molecule type" value="Genomic_DNA"/>
</dbReference>
<evidence type="ECO:0000313" key="1">
    <source>
        <dbReference type="EMBL" id="AIA54113.1"/>
    </source>
</evidence>
<dbReference type="Proteomes" id="UP000005522">
    <property type="component" value="Chromosome"/>
</dbReference>
<dbReference type="KEGG" id="acz:Acaty_c0222"/>
<accession>A0A059ZRD1</accession>
<dbReference type="KEGG" id="acz:Acaty_c1616"/>
<reference evidence="1" key="2">
    <citation type="submission" date="2013-05" db="EMBL/GenBank/DDBJ databases">
        <title>Genomic Architecture and Gene Repertoire of the Mobilome of Extreme Acidophile Acidithiobacillus caldus.</title>
        <authorList>
            <person name="Acuna L.G."/>
            <person name="Covarrubias P.A."/>
            <person name="Cardenas J.P."/>
            <person name="Haristoy J.J."/>
            <person name="Flores R."/>
            <person name="Nunez H."/>
            <person name="Riadi G."/>
            <person name="Shmaryahu A."/>
            <person name="Valdes J."/>
            <person name="Dopson M."/>
            <person name="Rawlings D.E."/>
            <person name="Banfield J."/>
            <person name="Holmes D.S."/>
            <person name="Quatrini R."/>
        </authorList>
    </citation>
    <scope>NUCLEOTIDE SEQUENCE</scope>
    <source>
        <strain evidence="1">ATCC 51756</strain>
    </source>
</reference>
<dbReference type="HOGENOM" id="CLU_128110_2_2_6"/>
<organism evidence="1 3">
    <name type="scientific">Acidithiobacillus caldus (strain ATCC 51756 / DSM 8584 / KU)</name>
    <dbReference type="NCBI Taxonomy" id="637389"/>
    <lineage>
        <taxon>Bacteria</taxon>
        <taxon>Pseudomonadati</taxon>
        <taxon>Pseudomonadota</taxon>
        <taxon>Acidithiobacillia</taxon>
        <taxon>Acidithiobacillales</taxon>
        <taxon>Acidithiobacillaceae</taxon>
        <taxon>Acidithiobacillus</taxon>
    </lineage>
</organism>
<name>A0A059ZRD1_ACICK</name>
<dbReference type="InterPro" id="IPR008878">
    <property type="entry name" value="Transposase_IS66_Orf2"/>
</dbReference>
<dbReference type="PANTHER" id="PTHR36455">
    <property type="match status" value="1"/>
</dbReference>
<dbReference type="Pfam" id="PF05717">
    <property type="entry name" value="TnpB_IS66"/>
    <property type="match status" value="1"/>
</dbReference>
<evidence type="ECO:0000313" key="3">
    <source>
        <dbReference type="Proteomes" id="UP000005522"/>
    </source>
</evidence>
<reference evidence="1 3" key="1">
    <citation type="journal article" date="2009" name="J. Bacteriol.">
        <title>Draft genome sequence of the extremely acidophilic bacterium Acidithiobacillus caldus ATCC 51756 reveals metabolic versatility in the genus Acidithiobacillus.</title>
        <authorList>
            <person name="Valdes J."/>
            <person name="Quatrini R."/>
            <person name="Hallberg K."/>
            <person name="Dopson M."/>
            <person name="Valenzuela P.D."/>
            <person name="Holmes D.S."/>
        </authorList>
    </citation>
    <scope>NUCLEOTIDE SEQUENCE [LARGE SCALE GENOMIC DNA]</scope>
    <source>
        <strain evidence="1">ATCC 51756</strain>
        <strain evidence="3">ATCC 51756 / DSM 8584 / KU</strain>
    </source>
</reference>
<dbReference type="eggNOG" id="COG3436">
    <property type="taxonomic scope" value="Bacteria"/>
</dbReference>
<sequence length="126" mass="14588">MLVPGSAVLRVWLYTPPADLRKSFDGLSALVRQKLAEDPASGQLFVFINRRRTQLKVLYFEQGGYCLWSKRLEAGRFYVDGRGGDRRMLSWTELKLIIEGIDLSSLRRFKRFEKGRNHSLGRPEKV</sequence>
<dbReference type="EMBL" id="CP005986">
    <property type="protein sequence ID" value="AIA55480.1"/>
    <property type="molecule type" value="Genomic_DNA"/>
</dbReference>
<evidence type="ECO:0000313" key="2">
    <source>
        <dbReference type="EMBL" id="AIA55480.1"/>
    </source>
</evidence>
<protein>
    <submittedName>
        <fullName evidence="2">Transposase</fullName>
    </submittedName>
</protein>